<dbReference type="PANTHER" id="PTHR35134:SF2">
    <property type="entry name" value="NUCLEOTIDASE YQFW-RELATED"/>
    <property type="match status" value="1"/>
</dbReference>
<comment type="similarity">
    <text evidence="1 3">Belongs to the 5'(3')-deoxyribonucleotidase family.</text>
</comment>
<dbReference type="EMBL" id="LT906462">
    <property type="protein sequence ID" value="SNV66408.1"/>
    <property type="molecule type" value="Genomic_DNA"/>
</dbReference>
<dbReference type="GO" id="GO:0016787">
    <property type="term" value="F:hydrolase activity"/>
    <property type="evidence" value="ECO:0007669"/>
    <property type="project" value="UniProtKB-KW"/>
</dbReference>
<dbReference type="KEGG" id="sste:SAMEA4384403_1210"/>
<keyword evidence="5" id="KW-1185">Reference proteome</keyword>
<evidence type="ECO:0000256" key="1">
    <source>
        <dbReference type="ARBA" id="ARBA00009589"/>
    </source>
</evidence>
<dbReference type="InterPro" id="IPR023214">
    <property type="entry name" value="HAD_sf"/>
</dbReference>
<dbReference type="RefSeq" id="WP_095087787.1">
    <property type="nucleotide sequence ID" value="NZ_BMDM01000002.1"/>
</dbReference>
<evidence type="ECO:0000313" key="4">
    <source>
        <dbReference type="EMBL" id="SNV66408.1"/>
    </source>
</evidence>
<dbReference type="EC" id="3.1.3.-" evidence="3"/>
<evidence type="ECO:0000256" key="2">
    <source>
        <dbReference type="ARBA" id="ARBA00022801"/>
    </source>
</evidence>
<dbReference type="InterPro" id="IPR009206">
    <property type="entry name" value="Nucleotidase_putative"/>
</dbReference>
<accession>A0A239Z738</accession>
<dbReference type="InterPro" id="IPR036412">
    <property type="entry name" value="HAD-like_sf"/>
</dbReference>
<proteinExistence type="inferred from homology"/>
<name>A0A239Z738_9STAP</name>
<keyword evidence="2 3" id="KW-0378">Hydrolase</keyword>
<dbReference type="Proteomes" id="UP000242084">
    <property type="component" value="Chromosome 1"/>
</dbReference>
<gene>
    <name evidence="4" type="ORF">SAMEA4384403_01210</name>
</gene>
<dbReference type="OrthoDB" id="2471595at2"/>
<reference evidence="4 5" key="1">
    <citation type="submission" date="2017-06" db="EMBL/GenBank/DDBJ databases">
        <authorList>
            <consortium name="Pathogen Informatics"/>
        </authorList>
    </citation>
    <scope>NUCLEOTIDE SEQUENCE [LARGE SCALE GENOMIC DNA]</scope>
    <source>
        <strain evidence="4 5">NCTC13839</strain>
    </source>
</reference>
<evidence type="ECO:0000256" key="3">
    <source>
        <dbReference type="PIRNR" id="PIRNR021362"/>
    </source>
</evidence>
<dbReference type="InterPro" id="IPR052419">
    <property type="entry name" value="5_3-deoxyribonucleotidase-like"/>
</dbReference>
<dbReference type="AlphaFoldDB" id="A0A239Z738"/>
<sequence>MTHKPRLGIDIDGTVTCPKTFVPYLQKDFNNELKYEDITEYNLANVLSCEEEIIHNWFKDNETHIYKNSPVAEGAKDILNQLKHHYELYYISARHHYLEDITKEWFRIHDIPFDRITLTGSHNKLEVTKKQNIDIFFEDKLDNAEDINQILNIPVFLFDTPYNQKRLNNGIFRIKNWHEVTPLLQKL</sequence>
<dbReference type="PIRSF" id="PIRSF021362">
    <property type="entry name" value="UCP021362_HAD"/>
    <property type="match status" value="1"/>
</dbReference>
<dbReference type="PANTHER" id="PTHR35134">
    <property type="entry name" value="NUCLEOTIDASE YQFW-RELATED"/>
    <property type="match status" value="1"/>
</dbReference>
<organism evidence="4 5">
    <name type="scientific">Mammaliicoccus stepanovicii</name>
    <dbReference type="NCBI Taxonomy" id="643214"/>
    <lineage>
        <taxon>Bacteria</taxon>
        <taxon>Bacillati</taxon>
        <taxon>Bacillota</taxon>
        <taxon>Bacilli</taxon>
        <taxon>Bacillales</taxon>
        <taxon>Staphylococcaceae</taxon>
        <taxon>Mammaliicoccus</taxon>
    </lineage>
</organism>
<protein>
    <recommendedName>
        <fullName evidence="3">Nucleotidase</fullName>
        <ecNumber evidence="3">3.1.3.-</ecNumber>
    </recommendedName>
</protein>
<dbReference type="SUPFAM" id="SSF56784">
    <property type="entry name" value="HAD-like"/>
    <property type="match status" value="1"/>
</dbReference>
<evidence type="ECO:0000313" key="5">
    <source>
        <dbReference type="Proteomes" id="UP000242084"/>
    </source>
</evidence>
<dbReference type="Gene3D" id="3.40.50.1000">
    <property type="entry name" value="HAD superfamily/HAD-like"/>
    <property type="match status" value="1"/>
</dbReference>